<protein>
    <submittedName>
        <fullName evidence="3">S41 family peptidase</fullName>
    </submittedName>
</protein>
<accession>A0ABU9KYH1</accession>
<dbReference type="PANTHER" id="PTHR11261:SF3">
    <property type="entry name" value="RETINOL-BINDING PROTEIN 3"/>
    <property type="match status" value="1"/>
</dbReference>
<dbReference type="Pfam" id="PF11918">
    <property type="entry name" value="Peptidase_S41_N"/>
    <property type="match status" value="1"/>
</dbReference>
<dbReference type="InterPro" id="IPR005151">
    <property type="entry name" value="Tail-specific_protease"/>
</dbReference>
<dbReference type="SUPFAM" id="SSF52096">
    <property type="entry name" value="ClpP/crotonase"/>
    <property type="match status" value="1"/>
</dbReference>
<dbReference type="PANTHER" id="PTHR11261">
    <property type="entry name" value="INTERPHOTORECEPTOR RETINOID-BINDING PROTEIN"/>
    <property type="match status" value="1"/>
</dbReference>
<dbReference type="Pfam" id="PF03572">
    <property type="entry name" value="Peptidase_S41"/>
    <property type="match status" value="1"/>
</dbReference>
<sequence>MRKIIVTALLTLCIGLIYGQRMGMQSGPIEPKPIELNEVHKMVKDLADSIAVNYIIGEKAPMLKKNLLKELRKGNFDRFKEKNALANHLSDLLVTWSNDKHFRIMAAEPAGKRLMMPSSYDHIAKDNYSFKKMEHLNGNIAYIKFNRFIPPSYSGGLITSAMLFAANSDAVIIDLRNNIGGSPDTVAMLAGFFMKEPMLLTVNYTRATDTKREAWSTIADVRINSTDPSNFIIPTTTLERLKNIPLYILTGDHTFSAAEMFSFSLQGHKRATIVGKNTYGGGHGIRPFEMAQGFTAFIPFTRYYHPVSNESWEVVGVKPDIPCDAADAKRVAQISILKELQKKPKHDSKIPDYLKELEAQSPK</sequence>
<dbReference type="Gene3D" id="3.90.226.10">
    <property type="entry name" value="2-enoyl-CoA Hydratase, Chain A, domain 1"/>
    <property type="match status" value="1"/>
</dbReference>
<evidence type="ECO:0000313" key="4">
    <source>
        <dbReference type="Proteomes" id="UP001474120"/>
    </source>
</evidence>
<dbReference type="InterPro" id="IPR029045">
    <property type="entry name" value="ClpP/crotonase-like_dom_sf"/>
</dbReference>
<evidence type="ECO:0000259" key="2">
    <source>
        <dbReference type="SMART" id="SM00245"/>
    </source>
</evidence>
<dbReference type="CDD" id="cd07563">
    <property type="entry name" value="Peptidase_S41_IRBP"/>
    <property type="match status" value="1"/>
</dbReference>
<gene>
    <name evidence="3" type="ORF">AABB81_05005</name>
</gene>
<dbReference type="SMART" id="SM00245">
    <property type="entry name" value="TSPc"/>
    <property type="match status" value="1"/>
</dbReference>
<keyword evidence="4" id="KW-1185">Reference proteome</keyword>
<dbReference type="EMBL" id="JBCDNA010000001">
    <property type="protein sequence ID" value="MEL4455243.1"/>
    <property type="molecule type" value="Genomic_DNA"/>
</dbReference>
<dbReference type="RefSeq" id="WP_342159046.1">
    <property type="nucleotide sequence ID" value="NZ_JBCDNA010000001.1"/>
</dbReference>
<dbReference type="Gene3D" id="3.30.750.44">
    <property type="match status" value="1"/>
</dbReference>
<reference evidence="3 4" key="1">
    <citation type="submission" date="2024-04" db="EMBL/GenBank/DDBJ databases">
        <title>whole genome sequencing of Lutimonas vermicola strain IMCC1616.</title>
        <authorList>
            <person name="Bae S.S."/>
        </authorList>
    </citation>
    <scope>NUCLEOTIDE SEQUENCE [LARGE SCALE GENOMIC DNA]</scope>
    <source>
        <strain evidence="3 4">IMCC1616</strain>
    </source>
</reference>
<comment type="caution">
    <text evidence="3">The sequence shown here is derived from an EMBL/GenBank/DDBJ whole genome shotgun (WGS) entry which is preliminary data.</text>
</comment>
<dbReference type="Proteomes" id="UP001474120">
    <property type="component" value="Unassembled WGS sequence"/>
</dbReference>
<evidence type="ECO:0000256" key="1">
    <source>
        <dbReference type="SAM" id="MobiDB-lite"/>
    </source>
</evidence>
<evidence type="ECO:0000313" key="3">
    <source>
        <dbReference type="EMBL" id="MEL4455243.1"/>
    </source>
</evidence>
<organism evidence="3 4">
    <name type="scientific">Lutimonas vermicola</name>
    <dbReference type="NCBI Taxonomy" id="414288"/>
    <lineage>
        <taxon>Bacteria</taxon>
        <taxon>Pseudomonadati</taxon>
        <taxon>Bacteroidota</taxon>
        <taxon>Flavobacteriia</taxon>
        <taxon>Flavobacteriales</taxon>
        <taxon>Flavobacteriaceae</taxon>
        <taxon>Lutimonas</taxon>
    </lineage>
</organism>
<name>A0ABU9KYH1_9FLAO</name>
<feature type="domain" description="Tail specific protease" evidence="2">
    <location>
        <begin position="112"/>
        <end position="324"/>
    </location>
</feature>
<proteinExistence type="predicted"/>
<feature type="region of interest" description="Disordered" evidence="1">
    <location>
        <begin position="342"/>
        <end position="363"/>
    </location>
</feature>